<keyword evidence="4" id="KW-1185">Reference proteome</keyword>
<evidence type="ECO:0000313" key="4">
    <source>
        <dbReference type="Proteomes" id="UP000799757"/>
    </source>
</evidence>
<dbReference type="Pfam" id="PF24476">
    <property type="entry name" value="DUF7580"/>
    <property type="match status" value="1"/>
</dbReference>
<keyword evidence="1" id="KW-0732">Signal</keyword>
<evidence type="ECO:0000313" key="3">
    <source>
        <dbReference type="EMBL" id="KAF2801194.1"/>
    </source>
</evidence>
<feature type="signal peptide" evidence="1">
    <location>
        <begin position="1"/>
        <end position="20"/>
    </location>
</feature>
<proteinExistence type="predicted"/>
<protein>
    <recommendedName>
        <fullName evidence="2">DUF7580 domain-containing protein</fullName>
    </recommendedName>
</protein>
<organism evidence="3 4">
    <name type="scientific">Melanomma pulvis-pyrius CBS 109.77</name>
    <dbReference type="NCBI Taxonomy" id="1314802"/>
    <lineage>
        <taxon>Eukaryota</taxon>
        <taxon>Fungi</taxon>
        <taxon>Dikarya</taxon>
        <taxon>Ascomycota</taxon>
        <taxon>Pezizomycotina</taxon>
        <taxon>Dothideomycetes</taxon>
        <taxon>Pleosporomycetidae</taxon>
        <taxon>Pleosporales</taxon>
        <taxon>Melanommataceae</taxon>
        <taxon>Melanomma</taxon>
    </lineage>
</organism>
<name>A0A6A6XZN0_9PLEO</name>
<evidence type="ECO:0000256" key="1">
    <source>
        <dbReference type="SAM" id="SignalP"/>
    </source>
</evidence>
<sequence>MSGLEIAGVILGSIPLLIVALEHYMEGVDTVRRYVKYKHELASLHRRLVVEQNMFINTCDLLLSGLVPLNEVSLYLQNPGGAAWKKPEVDASLKARLQRSYKSYFDTIQDLNDAVEEFKKRLKLDPDLGKVQNPDIGVFEQEKRRLALSLRKSTYDGLLTRIEKDNFVLSRLLEQNLWLEQKRVSLPNRKTLSDLKAIQNYARSVYSILCWKCGCKDSHSANLRLEPRIEEEIGKPEDEELRFRVVFSYGQGKPPSHSPPWSWEEADVSLEKELPTPPVKTLAPKTRSKKKPRSLLRSVLGLRKRTKEPKQGLQATIIPLVENSTPKITPELGPIEDLCRAIVKIQQPQRNLCLGFLVDELTQRKHCIYPLQESSTDKASWSVLSLNNILVERASFVSPFTRLDRLRLGVTLASSVLQLHETPWLRKDWGKQDILFIQQRPEPAYIYKHPFVSRVVQEDQMLTAWGNNESEASSSTNTLRAVRNRTLFALGVLLIELYYGKALEELREPTDTSGPVADWNTADRLVDTLYSEAGFRYASAVRRCIRCDFDCRESDLSDDKFKEAVYTGVVMLLEEDLKAFIG</sequence>
<evidence type="ECO:0000259" key="2">
    <source>
        <dbReference type="Pfam" id="PF24476"/>
    </source>
</evidence>
<gene>
    <name evidence="3" type="ORF">K505DRAFT_412465</name>
</gene>
<dbReference type="Proteomes" id="UP000799757">
    <property type="component" value="Unassembled WGS sequence"/>
</dbReference>
<feature type="domain" description="DUF7580" evidence="2">
    <location>
        <begin position="197"/>
        <end position="579"/>
    </location>
</feature>
<feature type="chain" id="PRO_5025449247" description="DUF7580 domain-containing protein" evidence="1">
    <location>
        <begin position="21"/>
        <end position="582"/>
    </location>
</feature>
<reference evidence="3" key="1">
    <citation type="journal article" date="2020" name="Stud. Mycol.">
        <title>101 Dothideomycetes genomes: a test case for predicting lifestyles and emergence of pathogens.</title>
        <authorList>
            <person name="Haridas S."/>
            <person name="Albert R."/>
            <person name="Binder M."/>
            <person name="Bloem J."/>
            <person name="Labutti K."/>
            <person name="Salamov A."/>
            <person name="Andreopoulos B."/>
            <person name="Baker S."/>
            <person name="Barry K."/>
            <person name="Bills G."/>
            <person name="Bluhm B."/>
            <person name="Cannon C."/>
            <person name="Castanera R."/>
            <person name="Culley D."/>
            <person name="Daum C."/>
            <person name="Ezra D."/>
            <person name="Gonzalez J."/>
            <person name="Henrissat B."/>
            <person name="Kuo A."/>
            <person name="Liang C."/>
            <person name="Lipzen A."/>
            <person name="Lutzoni F."/>
            <person name="Magnuson J."/>
            <person name="Mondo S."/>
            <person name="Nolan M."/>
            <person name="Ohm R."/>
            <person name="Pangilinan J."/>
            <person name="Park H.-J."/>
            <person name="Ramirez L."/>
            <person name="Alfaro M."/>
            <person name="Sun H."/>
            <person name="Tritt A."/>
            <person name="Yoshinaga Y."/>
            <person name="Zwiers L.-H."/>
            <person name="Turgeon B."/>
            <person name="Goodwin S."/>
            <person name="Spatafora J."/>
            <person name="Crous P."/>
            <person name="Grigoriev I."/>
        </authorList>
    </citation>
    <scope>NUCLEOTIDE SEQUENCE</scope>
    <source>
        <strain evidence="3">CBS 109.77</strain>
    </source>
</reference>
<accession>A0A6A6XZN0</accession>
<dbReference type="PANTHER" id="PTHR35186">
    <property type="entry name" value="ANK_REP_REGION DOMAIN-CONTAINING PROTEIN"/>
    <property type="match status" value="1"/>
</dbReference>
<dbReference type="AlphaFoldDB" id="A0A6A6XZN0"/>
<dbReference type="OrthoDB" id="3565018at2759"/>
<dbReference type="PANTHER" id="PTHR35186:SF4">
    <property type="entry name" value="PRION-INHIBITION AND PROPAGATION HELO DOMAIN-CONTAINING PROTEIN"/>
    <property type="match status" value="1"/>
</dbReference>
<dbReference type="InterPro" id="IPR056002">
    <property type="entry name" value="DUF7580"/>
</dbReference>
<dbReference type="EMBL" id="MU001738">
    <property type="protein sequence ID" value="KAF2801194.1"/>
    <property type="molecule type" value="Genomic_DNA"/>
</dbReference>